<keyword evidence="8" id="KW-1185">Reference proteome</keyword>
<dbReference type="AlphaFoldDB" id="A0A372IKY8"/>
<feature type="transmembrane region" description="Helical" evidence="6">
    <location>
        <begin position="187"/>
        <end position="208"/>
    </location>
</feature>
<dbReference type="PANTHER" id="PTHR30238:SF0">
    <property type="entry name" value="THYLAKOID MEMBRANE PROTEIN TERC, CHLOROPLASTIC"/>
    <property type="match status" value="1"/>
</dbReference>
<evidence type="ECO:0000256" key="4">
    <source>
        <dbReference type="ARBA" id="ARBA00022989"/>
    </source>
</evidence>
<organism evidence="7 8">
    <name type="scientific">Paracidobacterium acidisoli</name>
    <dbReference type="NCBI Taxonomy" id="2303751"/>
    <lineage>
        <taxon>Bacteria</taxon>
        <taxon>Pseudomonadati</taxon>
        <taxon>Acidobacteriota</taxon>
        <taxon>Terriglobia</taxon>
        <taxon>Terriglobales</taxon>
        <taxon>Acidobacteriaceae</taxon>
        <taxon>Paracidobacterium</taxon>
    </lineage>
</organism>
<gene>
    <name evidence="7" type="ORF">D0Y96_17565</name>
</gene>
<dbReference type="PANTHER" id="PTHR30238">
    <property type="entry name" value="MEMBRANE BOUND PREDICTED REDOX MODULATOR"/>
    <property type="match status" value="1"/>
</dbReference>
<evidence type="ECO:0000256" key="2">
    <source>
        <dbReference type="ARBA" id="ARBA00007511"/>
    </source>
</evidence>
<dbReference type="Pfam" id="PF03741">
    <property type="entry name" value="TerC"/>
    <property type="match status" value="1"/>
</dbReference>
<feature type="transmembrane region" description="Helical" evidence="6">
    <location>
        <begin position="40"/>
        <end position="59"/>
    </location>
</feature>
<evidence type="ECO:0000256" key="1">
    <source>
        <dbReference type="ARBA" id="ARBA00004141"/>
    </source>
</evidence>
<comment type="similarity">
    <text evidence="2">Belongs to the TerC family.</text>
</comment>
<evidence type="ECO:0000256" key="6">
    <source>
        <dbReference type="SAM" id="Phobius"/>
    </source>
</evidence>
<evidence type="ECO:0000313" key="7">
    <source>
        <dbReference type="EMBL" id="RFU15587.1"/>
    </source>
</evidence>
<feature type="transmembrane region" description="Helical" evidence="6">
    <location>
        <begin position="275"/>
        <end position="298"/>
    </location>
</feature>
<protein>
    <submittedName>
        <fullName evidence="7">TerC/Alx family metal homeostasis membrane protein</fullName>
    </submittedName>
</protein>
<feature type="transmembrane region" description="Helical" evidence="6">
    <location>
        <begin position="251"/>
        <end position="269"/>
    </location>
</feature>
<keyword evidence="4 6" id="KW-1133">Transmembrane helix</keyword>
<dbReference type="GO" id="GO:0016020">
    <property type="term" value="C:membrane"/>
    <property type="evidence" value="ECO:0007669"/>
    <property type="project" value="UniProtKB-SubCell"/>
</dbReference>
<keyword evidence="3 6" id="KW-0812">Transmembrane</keyword>
<evidence type="ECO:0000256" key="3">
    <source>
        <dbReference type="ARBA" id="ARBA00022692"/>
    </source>
</evidence>
<comment type="caution">
    <text evidence="7">The sequence shown here is derived from an EMBL/GenBank/DDBJ whole genome shotgun (WGS) entry which is preliminary data.</text>
</comment>
<evidence type="ECO:0000256" key="5">
    <source>
        <dbReference type="ARBA" id="ARBA00023136"/>
    </source>
</evidence>
<sequence length="307" mass="33870">MHAGATTTWWVFFHVLVVVLLAVDLGILQRGKQAVALGTAWAWTIFLAALAFGFAIFLSHADGRQQGLEFFSGYLIEGSLSVDNLFVFLLMFRSLRLGIEEQRRVLLWGVLGAIVMRALFIAVGVTLLNRFAWIEYLFGAFLLVAAVRLLRHKADKAEASGLVRWLRRSRIGGFIETGGPDNPTIRLVFPALLFVILAVEATDLIFALDSVPAVLAISRNPFVVYTSNIFAILGLRSLYFVLAGLLDRLRLLHYGLAVILAFVSLKMLLHQWIDVPVAISLGIILVTLAVFAIASRVIPDRKAAAKL</sequence>
<feature type="transmembrane region" description="Helical" evidence="6">
    <location>
        <begin position="71"/>
        <end position="93"/>
    </location>
</feature>
<feature type="transmembrane region" description="Helical" evidence="6">
    <location>
        <begin position="6"/>
        <end position="28"/>
    </location>
</feature>
<accession>A0A372IKY8</accession>
<comment type="subcellular location">
    <subcellularLocation>
        <location evidence="1">Membrane</location>
        <topology evidence="1">Multi-pass membrane protein</topology>
    </subcellularLocation>
</comment>
<reference evidence="7 8" key="1">
    <citation type="submission" date="2018-08" db="EMBL/GenBank/DDBJ databases">
        <title>Acidipila sp. 4G-K13, an acidobacterium isolated from forest soil.</title>
        <authorList>
            <person name="Gao Z.-H."/>
            <person name="Qiu L.-H."/>
        </authorList>
    </citation>
    <scope>NUCLEOTIDE SEQUENCE [LARGE SCALE GENOMIC DNA]</scope>
    <source>
        <strain evidence="7 8">4G-K13</strain>
    </source>
</reference>
<dbReference type="EMBL" id="QVQT01000006">
    <property type="protein sequence ID" value="RFU15587.1"/>
    <property type="molecule type" value="Genomic_DNA"/>
</dbReference>
<keyword evidence="5 6" id="KW-0472">Membrane</keyword>
<dbReference type="InterPro" id="IPR005496">
    <property type="entry name" value="Integral_membrane_TerC"/>
</dbReference>
<feature type="transmembrane region" description="Helical" evidence="6">
    <location>
        <begin position="105"/>
        <end position="125"/>
    </location>
</feature>
<dbReference type="NCBIfam" id="TIGR03718">
    <property type="entry name" value="R_switched_Alx"/>
    <property type="match status" value="1"/>
</dbReference>
<feature type="transmembrane region" description="Helical" evidence="6">
    <location>
        <begin position="228"/>
        <end position="246"/>
    </location>
</feature>
<name>A0A372IKY8_9BACT</name>
<dbReference type="InterPro" id="IPR022369">
    <property type="entry name" value="Integral_membrane_TerC_rswitch"/>
</dbReference>
<feature type="transmembrane region" description="Helical" evidence="6">
    <location>
        <begin position="131"/>
        <end position="150"/>
    </location>
</feature>
<dbReference type="Proteomes" id="UP000264702">
    <property type="component" value="Unassembled WGS sequence"/>
</dbReference>
<evidence type="ECO:0000313" key="8">
    <source>
        <dbReference type="Proteomes" id="UP000264702"/>
    </source>
</evidence>
<dbReference type="OrthoDB" id="9783692at2"/>
<proteinExistence type="inferred from homology"/>